<geneLocation type="plasmid" evidence="2 3">
    <name>pTGL1</name>
</geneLocation>
<evidence type="ECO:0000313" key="2">
    <source>
        <dbReference type="EMBL" id="BAG47969.1"/>
    </source>
</evidence>
<feature type="transmembrane region" description="Helical" evidence="1">
    <location>
        <begin position="21"/>
        <end position="40"/>
    </location>
</feature>
<keyword evidence="1" id="KW-1133">Transmembrane helix</keyword>
<dbReference type="HOGENOM" id="CLU_2536215_0_0_4"/>
<dbReference type="EMBL" id="AP009388">
    <property type="protein sequence ID" value="BAG47969.1"/>
    <property type="molecule type" value="Genomic_DNA"/>
</dbReference>
<feature type="transmembrane region" description="Helical" evidence="1">
    <location>
        <begin position="52"/>
        <end position="70"/>
    </location>
</feature>
<keyword evidence="3" id="KW-1185">Reference proteome</keyword>
<name>A0A0H3KW99_BURM1</name>
<dbReference type="KEGG" id="bmj:BMULJ_06176"/>
<evidence type="ECO:0000256" key="1">
    <source>
        <dbReference type="SAM" id="Phobius"/>
    </source>
</evidence>
<organism evidence="2 3">
    <name type="scientific">Burkholderia multivorans (strain ATCC 17616 / 249)</name>
    <dbReference type="NCBI Taxonomy" id="395019"/>
    <lineage>
        <taxon>Bacteria</taxon>
        <taxon>Pseudomonadati</taxon>
        <taxon>Pseudomonadota</taxon>
        <taxon>Betaproteobacteria</taxon>
        <taxon>Burkholderiales</taxon>
        <taxon>Burkholderiaceae</taxon>
        <taxon>Burkholderia</taxon>
        <taxon>Burkholderia cepacia complex</taxon>
    </lineage>
</organism>
<reference evidence="2 3" key="1">
    <citation type="submission" date="2007-04" db="EMBL/GenBank/DDBJ databases">
        <title>Complete genome sequence of Burkholderia multivorans ATCC 17616.</title>
        <authorList>
            <person name="Ohtsubo Y."/>
            <person name="Yamashita A."/>
            <person name="Kurokawa K."/>
            <person name="Takami H."/>
            <person name="Yuhara S."/>
            <person name="Nishiyama E."/>
            <person name="Endo R."/>
            <person name="Miyazaki R."/>
            <person name="Ono A."/>
            <person name="Yano K."/>
            <person name="Ito M."/>
            <person name="Sota M."/>
            <person name="Yuji N."/>
            <person name="Hattori M."/>
            <person name="Tsuda M."/>
        </authorList>
    </citation>
    <scope>NUCLEOTIDE SEQUENCE [LARGE SCALE GENOMIC DNA]</scope>
    <source>
        <strain evidence="3">ATCC 17616 / 249</strain>
        <plasmid evidence="3">Plasmid pTGL1</plasmid>
    </source>
</reference>
<keyword evidence="1" id="KW-0812">Transmembrane</keyword>
<keyword evidence="2" id="KW-0614">Plasmid</keyword>
<proteinExistence type="predicted"/>
<protein>
    <submittedName>
        <fullName evidence="2">Uncharacterized protein</fullName>
    </submittedName>
</protein>
<evidence type="ECO:0000313" key="3">
    <source>
        <dbReference type="Proteomes" id="UP000008815"/>
    </source>
</evidence>
<dbReference type="PROSITE" id="PS51257">
    <property type="entry name" value="PROKAR_LIPOPROTEIN"/>
    <property type="match status" value="1"/>
</dbReference>
<dbReference type="Proteomes" id="UP000008815">
    <property type="component" value="Plasmid pTGL1"/>
</dbReference>
<dbReference type="AlphaFoldDB" id="A0A0H3KW99"/>
<accession>A0A0H3KW99</accession>
<keyword evidence="1" id="KW-0472">Membrane</keyword>
<gene>
    <name evidence="2" type="ordered locus">BMULJ_06176</name>
</gene>
<sequence length="85" mass="9429">MILKRSKNLVDIKASRYGLRRAIAFFIIWSIACDLIFTRTLGWSTAATPYNLARAGVVLAIGVAFAMIVGRRAETRFKAKQAPTL</sequence>